<name>A0A5K0U7A3_9VIRU</name>
<keyword evidence="1" id="KW-1133">Transmembrane helix</keyword>
<keyword evidence="1" id="KW-0472">Membrane</keyword>
<proteinExistence type="predicted"/>
<dbReference type="EMBL" id="UPSH01000001">
    <property type="protein sequence ID" value="VBB17829.1"/>
    <property type="molecule type" value="Genomic_DNA"/>
</dbReference>
<comment type="caution">
    <text evidence="2">The sequence shown here is derived from an EMBL/GenBank/DDBJ whole genome shotgun (WGS) entry which is preliminary data.</text>
</comment>
<reference evidence="2 3" key="1">
    <citation type="submission" date="2018-10" db="EMBL/GenBank/DDBJ databases">
        <authorList>
            <consortium name="IHU Genomes"/>
        </authorList>
    </citation>
    <scope>NUCLEOTIDE SEQUENCE [LARGE SCALE GENOMIC DNA]</scope>
    <source>
        <strain evidence="2 3">A1</strain>
    </source>
</reference>
<accession>A0A5K0U7A3</accession>
<gene>
    <name evidence="2" type="ORF">YASMINEVIRUS_292</name>
</gene>
<keyword evidence="1" id="KW-0812">Transmembrane</keyword>
<evidence type="ECO:0000313" key="2">
    <source>
        <dbReference type="EMBL" id="VBB17829.1"/>
    </source>
</evidence>
<evidence type="ECO:0000313" key="3">
    <source>
        <dbReference type="Proteomes" id="UP000594342"/>
    </source>
</evidence>
<evidence type="ECO:0000256" key="1">
    <source>
        <dbReference type="SAM" id="Phobius"/>
    </source>
</evidence>
<sequence length="158" mass="17845">MENTAFSNVDKNITPDKTGVFGLSRSVFVGLLFGLMGVVMLCVGVRIHFNTYESKYLSVKATITDINCERYIINRDRDDYHCTMTVQYVVNDRILSTTIQTESEDRYYIGSEIELYVDKYNPVKVDTPYISADFLALAMCLCGVLTILTTVGCFVLKV</sequence>
<feature type="transmembrane region" description="Helical" evidence="1">
    <location>
        <begin position="27"/>
        <end position="49"/>
    </location>
</feature>
<organism evidence="2 3">
    <name type="scientific">Yasminevirus sp. GU-2018</name>
    <dbReference type="NCBI Taxonomy" id="2420051"/>
    <lineage>
        <taxon>Viruses</taxon>
        <taxon>Varidnaviria</taxon>
        <taxon>Bamfordvirae</taxon>
        <taxon>Nucleocytoviricota</taxon>
        <taxon>Megaviricetes</taxon>
        <taxon>Imitervirales</taxon>
        <taxon>Mimiviridae</taxon>
        <taxon>Klosneuvirinae</taxon>
        <taxon>Yasminevirus</taxon>
        <taxon>Yasminevirus saudimassiliense</taxon>
    </lineage>
</organism>
<keyword evidence="3" id="KW-1185">Reference proteome</keyword>
<feature type="transmembrane region" description="Helical" evidence="1">
    <location>
        <begin position="134"/>
        <end position="156"/>
    </location>
</feature>
<dbReference type="Proteomes" id="UP000594342">
    <property type="component" value="Unassembled WGS sequence"/>
</dbReference>
<protein>
    <submittedName>
        <fullName evidence="2">Uncharacterized protein</fullName>
    </submittedName>
</protein>